<proteinExistence type="predicted"/>
<dbReference type="RefSeq" id="WP_145078004.1">
    <property type="nucleotide sequence ID" value="NZ_CP036425.1"/>
</dbReference>
<keyword evidence="2" id="KW-1185">Reference proteome</keyword>
<dbReference type="KEGG" id="pcor:KS4_23560"/>
<dbReference type="EMBL" id="CP036425">
    <property type="protein sequence ID" value="QDU34289.1"/>
    <property type="molecule type" value="Genomic_DNA"/>
</dbReference>
<gene>
    <name evidence="1" type="ORF">KS4_23560</name>
</gene>
<protein>
    <submittedName>
        <fullName evidence="1">Uncharacterized protein</fullName>
    </submittedName>
</protein>
<evidence type="ECO:0000313" key="2">
    <source>
        <dbReference type="Proteomes" id="UP000317369"/>
    </source>
</evidence>
<sequence>MKAKYTVQEIEGMGEEELNTVAAELMDWTLYNGIWLSPDHESYLFEWKKGYSRKTVWNPTGNQDHLAIVVARLVGRYGYAAKAGFADRIQSACLSGTKKERGVYAIWACFNQPLHMTRFALLTHLQAEGRLVDG</sequence>
<organism evidence="1 2">
    <name type="scientific">Poriferisphaera corsica</name>
    <dbReference type="NCBI Taxonomy" id="2528020"/>
    <lineage>
        <taxon>Bacteria</taxon>
        <taxon>Pseudomonadati</taxon>
        <taxon>Planctomycetota</taxon>
        <taxon>Phycisphaerae</taxon>
        <taxon>Phycisphaerales</taxon>
        <taxon>Phycisphaeraceae</taxon>
        <taxon>Poriferisphaera</taxon>
    </lineage>
</organism>
<dbReference type="Proteomes" id="UP000317369">
    <property type="component" value="Chromosome"/>
</dbReference>
<dbReference type="AlphaFoldDB" id="A0A517YVQ2"/>
<name>A0A517YVQ2_9BACT</name>
<accession>A0A517YVQ2</accession>
<reference evidence="1 2" key="1">
    <citation type="submission" date="2019-02" db="EMBL/GenBank/DDBJ databases">
        <title>Deep-cultivation of Planctomycetes and their phenomic and genomic characterization uncovers novel biology.</title>
        <authorList>
            <person name="Wiegand S."/>
            <person name="Jogler M."/>
            <person name="Boedeker C."/>
            <person name="Pinto D."/>
            <person name="Vollmers J."/>
            <person name="Rivas-Marin E."/>
            <person name="Kohn T."/>
            <person name="Peeters S.H."/>
            <person name="Heuer A."/>
            <person name="Rast P."/>
            <person name="Oberbeckmann S."/>
            <person name="Bunk B."/>
            <person name="Jeske O."/>
            <person name="Meyerdierks A."/>
            <person name="Storesund J.E."/>
            <person name="Kallscheuer N."/>
            <person name="Luecker S."/>
            <person name="Lage O.M."/>
            <person name="Pohl T."/>
            <person name="Merkel B.J."/>
            <person name="Hornburger P."/>
            <person name="Mueller R.-W."/>
            <person name="Bruemmer F."/>
            <person name="Labrenz M."/>
            <person name="Spormann A.M."/>
            <person name="Op den Camp H."/>
            <person name="Overmann J."/>
            <person name="Amann R."/>
            <person name="Jetten M.S.M."/>
            <person name="Mascher T."/>
            <person name="Medema M.H."/>
            <person name="Devos D.P."/>
            <person name="Kaster A.-K."/>
            <person name="Ovreas L."/>
            <person name="Rohde M."/>
            <person name="Galperin M.Y."/>
            <person name="Jogler C."/>
        </authorList>
    </citation>
    <scope>NUCLEOTIDE SEQUENCE [LARGE SCALE GENOMIC DNA]</scope>
    <source>
        <strain evidence="1 2">KS4</strain>
    </source>
</reference>
<evidence type="ECO:0000313" key="1">
    <source>
        <dbReference type="EMBL" id="QDU34289.1"/>
    </source>
</evidence>